<keyword evidence="7 12" id="KW-0479">Metal-binding</keyword>
<dbReference type="CDD" id="cd03499">
    <property type="entry name" value="SQR_TypeC_SdhC"/>
    <property type="match status" value="1"/>
</dbReference>
<dbReference type="RefSeq" id="WP_085792677.1">
    <property type="nucleotide sequence ID" value="NZ_FWFK01000005.1"/>
</dbReference>
<dbReference type="PIRSF" id="PIRSF000178">
    <property type="entry name" value="SDH_cyt_b560"/>
    <property type="match status" value="1"/>
</dbReference>
<dbReference type="InterPro" id="IPR034804">
    <property type="entry name" value="SQR/QFR_C/D"/>
</dbReference>
<dbReference type="EMBL" id="FWFK01000005">
    <property type="protein sequence ID" value="SLN59536.1"/>
    <property type="molecule type" value="Genomic_DNA"/>
</dbReference>
<dbReference type="PROSITE" id="PS01001">
    <property type="entry name" value="SDH_CYT_2"/>
    <property type="match status" value="1"/>
</dbReference>
<comment type="function">
    <text evidence="1">Membrane-anchoring subunit of succinate dehydrogenase (SDH).</text>
</comment>
<evidence type="ECO:0000256" key="7">
    <source>
        <dbReference type="ARBA" id="ARBA00022723"/>
    </source>
</evidence>
<proteinExistence type="inferred from homology"/>
<evidence type="ECO:0000256" key="13">
    <source>
        <dbReference type="SAM" id="Phobius"/>
    </source>
</evidence>
<feature type="transmembrane region" description="Helical" evidence="13">
    <location>
        <begin position="108"/>
        <end position="128"/>
    </location>
</feature>
<gene>
    <name evidence="14" type="primary">sdhC</name>
    <name evidence="14" type="ORF">ROJ8625_03010</name>
</gene>
<evidence type="ECO:0000256" key="11">
    <source>
        <dbReference type="ARBA" id="ARBA00025912"/>
    </source>
</evidence>
<keyword evidence="5 12" id="KW-0349">Heme</keyword>
<evidence type="ECO:0000313" key="15">
    <source>
        <dbReference type="Proteomes" id="UP000193570"/>
    </source>
</evidence>
<feature type="binding site" description="axial binding residue" evidence="12">
    <location>
        <position position="84"/>
    </location>
    <ligand>
        <name>heme</name>
        <dbReference type="ChEBI" id="CHEBI:30413"/>
        <note>ligand shared with second transmembrane subunit</note>
    </ligand>
    <ligandPart>
        <name>Fe</name>
        <dbReference type="ChEBI" id="CHEBI:18248"/>
    </ligandPart>
</feature>
<dbReference type="Gene3D" id="1.20.1300.10">
    <property type="entry name" value="Fumarate reductase/succinate dehydrogenase, transmembrane subunit"/>
    <property type="match status" value="1"/>
</dbReference>
<dbReference type="GO" id="GO:0006099">
    <property type="term" value="P:tricarboxylic acid cycle"/>
    <property type="evidence" value="ECO:0007669"/>
    <property type="project" value="InterPro"/>
</dbReference>
<keyword evidence="15" id="KW-1185">Reference proteome</keyword>
<dbReference type="NCBIfam" id="TIGR02970">
    <property type="entry name" value="succ_dehyd_cytB"/>
    <property type="match status" value="1"/>
</dbReference>
<dbReference type="GO" id="GO:0046872">
    <property type="term" value="F:metal ion binding"/>
    <property type="evidence" value="ECO:0007669"/>
    <property type="project" value="UniProtKB-KW"/>
</dbReference>
<evidence type="ECO:0000256" key="10">
    <source>
        <dbReference type="ARBA" id="ARBA00023136"/>
    </source>
</evidence>
<dbReference type="Proteomes" id="UP000193570">
    <property type="component" value="Unassembled WGS sequence"/>
</dbReference>
<evidence type="ECO:0000256" key="12">
    <source>
        <dbReference type="PIRSR" id="PIRSR000178-1"/>
    </source>
</evidence>
<dbReference type="InterPro" id="IPR014314">
    <property type="entry name" value="Succ_DH_cytb556"/>
</dbReference>
<feature type="transmembrane region" description="Helical" evidence="13">
    <location>
        <begin position="65"/>
        <end position="87"/>
    </location>
</feature>
<dbReference type="InterPro" id="IPR018495">
    <property type="entry name" value="Succ_DH_cyt_bsu_CS"/>
</dbReference>
<evidence type="ECO:0000256" key="1">
    <source>
        <dbReference type="ARBA" id="ARBA00004050"/>
    </source>
</evidence>
<evidence type="ECO:0000256" key="3">
    <source>
        <dbReference type="ARBA" id="ARBA00007244"/>
    </source>
</evidence>
<evidence type="ECO:0000256" key="4">
    <source>
        <dbReference type="ARBA" id="ARBA00020076"/>
    </source>
</evidence>
<organism evidence="14 15">
    <name type="scientific">Roseivivax jejudonensis</name>
    <dbReference type="NCBI Taxonomy" id="1529041"/>
    <lineage>
        <taxon>Bacteria</taxon>
        <taxon>Pseudomonadati</taxon>
        <taxon>Pseudomonadota</taxon>
        <taxon>Alphaproteobacteria</taxon>
        <taxon>Rhodobacterales</taxon>
        <taxon>Roseobacteraceae</taxon>
        <taxon>Roseivivax</taxon>
    </lineage>
</organism>
<evidence type="ECO:0000313" key="14">
    <source>
        <dbReference type="EMBL" id="SLN59536.1"/>
    </source>
</evidence>
<dbReference type="PANTHER" id="PTHR10978:SF5">
    <property type="entry name" value="SUCCINATE DEHYDROGENASE CYTOCHROME B560 SUBUNIT, MITOCHONDRIAL"/>
    <property type="match status" value="1"/>
</dbReference>
<keyword evidence="6 13" id="KW-0812">Transmembrane</keyword>
<comment type="similarity">
    <text evidence="3">Belongs to the cytochrome b560 family.</text>
</comment>
<keyword evidence="10 13" id="KW-0472">Membrane</keyword>
<dbReference type="PANTHER" id="PTHR10978">
    <property type="entry name" value="SUCCINATE DEHYDROGENASE CYTOCHROME B560 SUBUNIT"/>
    <property type="match status" value="1"/>
</dbReference>
<evidence type="ECO:0000256" key="2">
    <source>
        <dbReference type="ARBA" id="ARBA00004141"/>
    </source>
</evidence>
<reference evidence="14 15" key="1">
    <citation type="submission" date="2017-03" db="EMBL/GenBank/DDBJ databases">
        <authorList>
            <person name="Afonso C.L."/>
            <person name="Miller P.J."/>
            <person name="Scott M.A."/>
            <person name="Spackman E."/>
            <person name="Goraichik I."/>
            <person name="Dimitrov K.M."/>
            <person name="Suarez D.L."/>
            <person name="Swayne D.E."/>
        </authorList>
    </citation>
    <scope>NUCLEOTIDE SEQUENCE [LARGE SCALE GENOMIC DNA]</scope>
    <source>
        <strain evidence="14 15">CECT 8625</strain>
    </source>
</reference>
<evidence type="ECO:0000256" key="6">
    <source>
        <dbReference type="ARBA" id="ARBA00022692"/>
    </source>
</evidence>
<evidence type="ECO:0000256" key="9">
    <source>
        <dbReference type="ARBA" id="ARBA00023004"/>
    </source>
</evidence>
<feature type="transmembrane region" description="Helical" evidence="13">
    <location>
        <begin position="36"/>
        <end position="53"/>
    </location>
</feature>
<evidence type="ECO:0000256" key="5">
    <source>
        <dbReference type="ARBA" id="ARBA00022617"/>
    </source>
</evidence>
<accession>A0A1X6ZRZ2</accession>
<dbReference type="SUPFAM" id="SSF81343">
    <property type="entry name" value="Fumarate reductase respiratory complex transmembrane subunits"/>
    <property type="match status" value="1"/>
</dbReference>
<comment type="subcellular location">
    <subcellularLocation>
        <location evidence="2">Membrane</location>
        <topology evidence="2">Multi-pass membrane protein</topology>
    </subcellularLocation>
</comment>
<dbReference type="OrthoDB" id="9799441at2"/>
<dbReference type="InterPro" id="IPR000701">
    <property type="entry name" value="SuccDH_FuR_B_TM-su"/>
</dbReference>
<name>A0A1X6ZRZ2_9RHOB</name>
<protein>
    <recommendedName>
        <fullName evidence="4">Succinate dehydrogenase cytochrome b556 subunit</fullName>
    </recommendedName>
</protein>
<sequence>MADVNRGNRPLSPHLQVYRPQLTSITSILTRITGNALLLSMVMIVWWLIAAAAGPDAFATADAVVTSWLGILIFALSLWALWYHFLAGVRHLIWDNGIGLDLDTAEKLGWGCVIGSGVLWILTLIALAV</sequence>
<evidence type="ECO:0000256" key="8">
    <source>
        <dbReference type="ARBA" id="ARBA00022989"/>
    </source>
</evidence>
<dbReference type="GO" id="GO:0016020">
    <property type="term" value="C:membrane"/>
    <property type="evidence" value="ECO:0007669"/>
    <property type="project" value="UniProtKB-SubCell"/>
</dbReference>
<dbReference type="GO" id="GO:0009055">
    <property type="term" value="F:electron transfer activity"/>
    <property type="evidence" value="ECO:0007669"/>
    <property type="project" value="InterPro"/>
</dbReference>
<dbReference type="Pfam" id="PF01127">
    <property type="entry name" value="Sdh_cyt"/>
    <property type="match status" value="1"/>
</dbReference>
<dbReference type="AlphaFoldDB" id="A0A1X6ZRZ2"/>
<comment type="subunit">
    <text evidence="11">Part of an enzyme complex containing four subunits: a flavoprotein, an iron-sulfur protein, plus two membrane-anchoring proteins, SdhC and SdhD. The complex can form homotrimers.</text>
</comment>
<comment type="cofactor">
    <cofactor evidence="12">
        <name>heme</name>
        <dbReference type="ChEBI" id="CHEBI:30413"/>
    </cofactor>
    <text evidence="12">The heme is bound between the two transmembrane subunits.</text>
</comment>
<keyword evidence="8 13" id="KW-1133">Transmembrane helix</keyword>
<keyword evidence="9 12" id="KW-0408">Iron</keyword>